<dbReference type="Proteomes" id="UP001497512">
    <property type="component" value="Chromosome 2"/>
</dbReference>
<keyword evidence="6 7" id="KW-0407">Ion channel</keyword>
<protein>
    <recommendedName>
        <fullName evidence="12">Inward rectifier potassium channel C-terminal domain-containing protein</fullName>
    </recommendedName>
</protein>
<keyword evidence="7 9" id="KW-0812">Transmembrane</keyword>
<feature type="region of interest" description="Disordered" evidence="8">
    <location>
        <begin position="621"/>
        <end position="644"/>
    </location>
</feature>
<gene>
    <name evidence="10" type="ORF">CSSPTR1EN2_LOCUS13377</name>
</gene>
<keyword evidence="11" id="KW-1185">Reference proteome</keyword>
<keyword evidence="2 7" id="KW-0633">Potassium transport</keyword>
<keyword evidence="9" id="KW-1133">Transmembrane helix</keyword>
<evidence type="ECO:0000256" key="5">
    <source>
        <dbReference type="ARBA" id="ARBA00023065"/>
    </source>
</evidence>
<accession>A0ABP0UBK5</accession>
<dbReference type="SUPFAM" id="SSF81296">
    <property type="entry name" value="E set domains"/>
    <property type="match status" value="1"/>
</dbReference>
<evidence type="ECO:0000256" key="2">
    <source>
        <dbReference type="ARBA" id="ARBA00022538"/>
    </source>
</evidence>
<keyword evidence="5 7" id="KW-0406">Ion transport</keyword>
<feature type="compositionally biased region" description="Basic and acidic residues" evidence="8">
    <location>
        <begin position="80"/>
        <end position="103"/>
    </location>
</feature>
<proteinExistence type="inferred from homology"/>
<organism evidence="10 11">
    <name type="scientific">Sphagnum troendelagicum</name>
    <dbReference type="NCBI Taxonomy" id="128251"/>
    <lineage>
        <taxon>Eukaryota</taxon>
        <taxon>Viridiplantae</taxon>
        <taxon>Streptophyta</taxon>
        <taxon>Embryophyta</taxon>
        <taxon>Bryophyta</taxon>
        <taxon>Sphagnophytina</taxon>
        <taxon>Sphagnopsida</taxon>
        <taxon>Sphagnales</taxon>
        <taxon>Sphagnaceae</taxon>
        <taxon>Sphagnum</taxon>
    </lineage>
</organism>
<evidence type="ECO:0000256" key="4">
    <source>
        <dbReference type="ARBA" id="ARBA00022958"/>
    </source>
</evidence>
<evidence type="ECO:0000256" key="3">
    <source>
        <dbReference type="ARBA" id="ARBA00022882"/>
    </source>
</evidence>
<feature type="transmembrane region" description="Helical" evidence="9">
    <location>
        <begin position="399"/>
        <end position="427"/>
    </location>
</feature>
<feature type="region of interest" description="Disordered" evidence="8">
    <location>
        <begin position="17"/>
        <end position="117"/>
    </location>
</feature>
<evidence type="ECO:0000256" key="9">
    <source>
        <dbReference type="SAM" id="Phobius"/>
    </source>
</evidence>
<dbReference type="EMBL" id="OZ019894">
    <property type="protein sequence ID" value="CAK9216251.1"/>
    <property type="molecule type" value="Genomic_DNA"/>
</dbReference>
<comment type="similarity">
    <text evidence="7">Belongs to the inward rectifier-type potassium channel (TC 1.A.2.1) family.</text>
</comment>
<evidence type="ECO:0000313" key="10">
    <source>
        <dbReference type="EMBL" id="CAK9216251.1"/>
    </source>
</evidence>
<dbReference type="InterPro" id="IPR016449">
    <property type="entry name" value="K_chnl_inward-rec_Kir"/>
</dbReference>
<reference evidence="10" key="1">
    <citation type="submission" date="2024-02" db="EMBL/GenBank/DDBJ databases">
        <authorList>
            <consortium name="ELIXIR-Norway"/>
            <consortium name="Elixir Norway"/>
        </authorList>
    </citation>
    <scope>NUCLEOTIDE SEQUENCE</scope>
</reference>
<feature type="compositionally biased region" description="Basic and acidic residues" evidence="8">
    <location>
        <begin position="55"/>
        <end position="70"/>
    </location>
</feature>
<dbReference type="PANTHER" id="PTHR11767:SF105">
    <property type="entry name" value="INWARD RECTIFIER POTASSIUM CHANNEL C-TERMINAL DOMAIN-CONTAINING PROTEIN"/>
    <property type="match status" value="1"/>
</dbReference>
<feature type="compositionally biased region" description="Basic residues" evidence="8">
    <location>
        <begin position="22"/>
        <end position="32"/>
    </location>
</feature>
<keyword evidence="4 7" id="KW-0630">Potassium</keyword>
<evidence type="ECO:0008006" key="12">
    <source>
        <dbReference type="Google" id="ProtNLM"/>
    </source>
</evidence>
<keyword evidence="3 7" id="KW-0851">Voltage-gated channel</keyword>
<evidence type="ECO:0000256" key="6">
    <source>
        <dbReference type="ARBA" id="ARBA00023303"/>
    </source>
</evidence>
<name>A0ABP0UBK5_9BRYO</name>
<feature type="transmembrane region" description="Helical" evidence="9">
    <location>
        <begin position="324"/>
        <end position="352"/>
    </location>
</feature>
<comment type="subcellular location">
    <subcellularLocation>
        <location evidence="7">Membrane</location>
        <topology evidence="7">Multi-pass membrane protein</topology>
    </subcellularLocation>
</comment>
<dbReference type="PANTHER" id="PTHR11767">
    <property type="entry name" value="INWARD RECTIFIER POTASSIUM CHANNEL"/>
    <property type="match status" value="1"/>
</dbReference>
<feature type="transmembrane region" description="Helical" evidence="9">
    <location>
        <begin position="373"/>
        <end position="393"/>
    </location>
</feature>
<feature type="region of interest" description="Disordered" evidence="8">
    <location>
        <begin position="146"/>
        <end position="225"/>
    </location>
</feature>
<evidence type="ECO:0000256" key="8">
    <source>
        <dbReference type="SAM" id="MobiDB-lite"/>
    </source>
</evidence>
<dbReference type="InterPro" id="IPR013518">
    <property type="entry name" value="K_chnl_inward-rec_Kir_cyto"/>
</dbReference>
<evidence type="ECO:0000256" key="7">
    <source>
        <dbReference type="RuleBase" id="RU003822"/>
    </source>
</evidence>
<feature type="region of interest" description="Disordered" evidence="8">
    <location>
        <begin position="264"/>
        <end position="293"/>
    </location>
</feature>
<keyword evidence="1 7" id="KW-0813">Transport</keyword>
<feature type="compositionally biased region" description="Basic and acidic residues" evidence="8">
    <location>
        <begin position="621"/>
        <end position="635"/>
    </location>
</feature>
<evidence type="ECO:0000313" key="11">
    <source>
        <dbReference type="Proteomes" id="UP001497512"/>
    </source>
</evidence>
<sequence>MRESKADEAFVDAVDAVQDKGKQKKRKNKALHNKVPADDDLKLIEDQETPIDAISSHESEEDVAKVKTEGVEAPGSMEGEVMRKETRAEVWERLGKDRKRNVSPDEATGRIPSTEEMRELQFFNASSSGVGNPRGNDGVERNTKFALKNRDRLSGIDEGTAEEGNGEEELPPPHQASVQSQQGEDGLSEMLCSPTPILGESFAPTATGDDIPRKMSQSSSGARDRWRRLKHTVAFAHHVSHQARNSANDLLEENANELLRRENSLTGDAGGTGAAEFDGAKTGANSRPKGRKGMEGMLVRQDKRFVTMMQDFYVACLKMPMGRFLLGVFLAPVALGLLFTPVFCLDMTGLSYDGMSLAQLHAAESSVAATRRWCTVLINVFLYALSLSTTFGGSPVTALSPFCLLVANVNTLMAQFLFVFLSGAVFARMSQPSQPVRCSKKAIIRCDDFVPTPGEEKFRVFAVRLVLTGPAPCELVDAKICLTFRIFVQLPSGSMFCSTQNLELVRPEVSYLRYGLMVRHIIDRKSPVYGQTMESLRDGDASFSLTIMGLERTSMQPIFHLEDYFVADGDVVWDGDYMDFIHINRDGHRVLDHSKIDLLKTFKVAGVVTQAISRMEGDVARRKHSEEMEKEKNLDAKYGSGDDGSEVVRSMKGWVSLRARKLWKSKSTSFTRAPDW</sequence>
<feature type="compositionally biased region" description="Acidic residues" evidence="8">
    <location>
        <begin position="159"/>
        <end position="170"/>
    </location>
</feature>
<evidence type="ECO:0000256" key="1">
    <source>
        <dbReference type="ARBA" id="ARBA00022448"/>
    </source>
</evidence>
<feature type="compositionally biased region" description="Basic and acidic residues" evidence="8">
    <location>
        <begin position="146"/>
        <end position="155"/>
    </location>
</feature>
<feature type="compositionally biased region" description="Basic and acidic residues" evidence="8">
    <location>
        <begin position="35"/>
        <end position="45"/>
    </location>
</feature>
<dbReference type="Gene3D" id="2.60.40.1400">
    <property type="entry name" value="G protein-activated inward rectifier potassium channel 1"/>
    <property type="match status" value="1"/>
</dbReference>
<dbReference type="InterPro" id="IPR014756">
    <property type="entry name" value="Ig_E-set"/>
</dbReference>
<keyword evidence="9" id="KW-0472">Membrane</keyword>